<keyword evidence="4 11" id="KW-0067">ATP-binding</keyword>
<keyword evidence="6 8" id="KW-0472">Membrane</keyword>
<organism evidence="11 12">
    <name type="scientific">Lutispora saccharofermentans</name>
    <dbReference type="NCBI Taxonomy" id="3024236"/>
    <lineage>
        <taxon>Bacteria</taxon>
        <taxon>Bacillati</taxon>
        <taxon>Bacillota</taxon>
        <taxon>Clostridia</taxon>
        <taxon>Lutisporales</taxon>
        <taxon>Lutisporaceae</taxon>
        <taxon>Lutispora</taxon>
    </lineage>
</organism>
<proteinExistence type="predicted"/>
<dbReference type="InterPro" id="IPR017871">
    <property type="entry name" value="ABC_transporter-like_CS"/>
</dbReference>
<feature type="region of interest" description="Disordered" evidence="7">
    <location>
        <begin position="1"/>
        <end position="23"/>
    </location>
</feature>
<dbReference type="PROSITE" id="PS00211">
    <property type="entry name" value="ABC_TRANSPORTER_1"/>
    <property type="match status" value="1"/>
</dbReference>
<evidence type="ECO:0000256" key="3">
    <source>
        <dbReference type="ARBA" id="ARBA00022741"/>
    </source>
</evidence>
<dbReference type="Gene3D" id="1.20.1560.10">
    <property type="entry name" value="ABC transporter type 1, transmembrane domain"/>
    <property type="match status" value="1"/>
</dbReference>
<evidence type="ECO:0000313" key="11">
    <source>
        <dbReference type="EMBL" id="MCQ1531604.1"/>
    </source>
</evidence>
<dbReference type="SUPFAM" id="SSF52540">
    <property type="entry name" value="P-loop containing nucleoside triphosphate hydrolases"/>
    <property type="match status" value="1"/>
</dbReference>
<dbReference type="SMART" id="SM00382">
    <property type="entry name" value="AAA"/>
    <property type="match status" value="1"/>
</dbReference>
<dbReference type="Gene3D" id="3.40.50.300">
    <property type="entry name" value="P-loop containing nucleotide triphosphate hydrolases"/>
    <property type="match status" value="1"/>
</dbReference>
<dbReference type="InterPro" id="IPR039421">
    <property type="entry name" value="Type_1_exporter"/>
</dbReference>
<dbReference type="PROSITE" id="PS50929">
    <property type="entry name" value="ABC_TM1F"/>
    <property type="match status" value="1"/>
</dbReference>
<dbReference type="InterPro" id="IPR003593">
    <property type="entry name" value="AAA+_ATPase"/>
</dbReference>
<dbReference type="Pfam" id="PF00664">
    <property type="entry name" value="ABC_membrane"/>
    <property type="match status" value="1"/>
</dbReference>
<evidence type="ECO:0000313" key="12">
    <source>
        <dbReference type="Proteomes" id="UP001651880"/>
    </source>
</evidence>
<feature type="transmembrane region" description="Helical" evidence="8">
    <location>
        <begin position="107"/>
        <end position="131"/>
    </location>
</feature>
<dbReference type="PANTHER" id="PTHR43394:SF1">
    <property type="entry name" value="ATP-BINDING CASSETTE SUB-FAMILY B MEMBER 10, MITOCHONDRIAL"/>
    <property type="match status" value="1"/>
</dbReference>
<dbReference type="InterPro" id="IPR027417">
    <property type="entry name" value="P-loop_NTPase"/>
</dbReference>
<feature type="transmembrane region" description="Helical" evidence="8">
    <location>
        <begin position="50"/>
        <end position="70"/>
    </location>
</feature>
<feature type="domain" description="ABC transporter" evidence="9">
    <location>
        <begin position="383"/>
        <end position="617"/>
    </location>
</feature>
<evidence type="ECO:0000256" key="8">
    <source>
        <dbReference type="SAM" id="Phobius"/>
    </source>
</evidence>
<keyword evidence="12" id="KW-1185">Reference proteome</keyword>
<dbReference type="GO" id="GO:0005524">
    <property type="term" value="F:ATP binding"/>
    <property type="evidence" value="ECO:0007669"/>
    <property type="project" value="UniProtKB-KW"/>
</dbReference>
<feature type="transmembrane region" description="Helical" evidence="8">
    <location>
        <begin position="293"/>
        <end position="314"/>
    </location>
</feature>
<feature type="compositionally biased region" description="Basic and acidic residues" evidence="7">
    <location>
        <begin position="1"/>
        <end position="11"/>
    </location>
</feature>
<dbReference type="CDD" id="cd18547">
    <property type="entry name" value="ABC_6TM_Tm288_like"/>
    <property type="match status" value="1"/>
</dbReference>
<dbReference type="InterPro" id="IPR011527">
    <property type="entry name" value="ABC1_TM_dom"/>
</dbReference>
<evidence type="ECO:0000256" key="2">
    <source>
        <dbReference type="ARBA" id="ARBA00022692"/>
    </source>
</evidence>
<sequence>MSEMRKNETKTGMKPMGGGPMGGGHMRGIPEKPKDFKGTMKKLIGYLKPYLFSIIVVILFAVGSSVFSIIGPKILGKVTTKIFEGLIGKVSGAQGAGIDFEYIGDTVLLLLGLYIISAVFSFVQGFILSGVAQKVSYNLRKEISQKINKLPLKYFDTKTHGEVLSRVTNDVDTVSQTLNQSISQIITSVIMLIGTVVMMLSISGLMTLASILILPLSLIFISLVVKRSQKYFVQQQLYLGQVNGHVEEVYGGHIIVKAFNGEGKAVEKFNDLNDKLYNSAWKSQFLSGMMMPIMTFIGNIGYVLVSIMGGWLAVKKAIEVGDILSFIQYVRQFSQPIAQVAQISNVLQSTAAASERVFEFLEEQEEIEENLEPTDITNIAGQVSFEDVRFGYNQDDMIIKGFNADIKPGQRVAIVGPTGAGKTTMVKLLMRFYDVSSGRISIDGHDIKEFSRNDLRSMFGMVLQDTWLFNGTIMENIRYGRLDAADEEVIRAAKAAHAHPFIKTLPHGYNMEINEEAGNISQGQKQLLTIARAILADPKILILDEATSSVDTRTEVLIQKAMENLMKDRTSFIIAHRLSTIRGADMILVMKDGDIVEHGNHEELLAVGGFYASLYNSQFESA</sequence>
<evidence type="ECO:0000259" key="9">
    <source>
        <dbReference type="PROSITE" id="PS50893"/>
    </source>
</evidence>
<protein>
    <submittedName>
        <fullName evidence="11">ABC transporter ATP-binding protein/permease</fullName>
    </submittedName>
</protein>
<feature type="transmembrane region" description="Helical" evidence="8">
    <location>
        <begin position="185"/>
        <end position="202"/>
    </location>
</feature>
<keyword evidence="5 8" id="KW-1133">Transmembrane helix</keyword>
<evidence type="ECO:0000259" key="10">
    <source>
        <dbReference type="PROSITE" id="PS50929"/>
    </source>
</evidence>
<evidence type="ECO:0000256" key="5">
    <source>
        <dbReference type="ARBA" id="ARBA00022989"/>
    </source>
</evidence>
<feature type="transmembrane region" description="Helical" evidence="8">
    <location>
        <begin position="208"/>
        <end position="225"/>
    </location>
</feature>
<dbReference type="InterPro" id="IPR003439">
    <property type="entry name" value="ABC_transporter-like_ATP-bd"/>
</dbReference>
<keyword evidence="3" id="KW-0547">Nucleotide-binding</keyword>
<feature type="domain" description="ABC transmembrane type-1" evidence="10">
    <location>
        <begin position="55"/>
        <end position="349"/>
    </location>
</feature>
<accession>A0ABT1NLX5</accession>
<gene>
    <name evidence="11" type="ORF">LJD61_18985</name>
</gene>
<reference evidence="11 12" key="1">
    <citation type="submission" date="2021-10" db="EMBL/GenBank/DDBJ databases">
        <title>Lutispora strain m25 sp. nov., a thermophilic, non-spore-forming bacterium isolated from a lab-scale methanogenic bioreactor digesting anaerobic sludge.</title>
        <authorList>
            <person name="El Houari A."/>
            <person name="Mcdonald J."/>
        </authorList>
    </citation>
    <scope>NUCLEOTIDE SEQUENCE [LARGE SCALE GENOMIC DNA]</scope>
    <source>
        <strain evidence="12">m25</strain>
    </source>
</reference>
<dbReference type="PROSITE" id="PS50893">
    <property type="entry name" value="ABC_TRANSPORTER_2"/>
    <property type="match status" value="1"/>
</dbReference>
<name>A0ABT1NLX5_9FIRM</name>
<dbReference type="PANTHER" id="PTHR43394">
    <property type="entry name" value="ATP-DEPENDENT PERMEASE MDL1, MITOCHONDRIAL"/>
    <property type="match status" value="1"/>
</dbReference>
<dbReference type="Proteomes" id="UP001651880">
    <property type="component" value="Unassembled WGS sequence"/>
</dbReference>
<dbReference type="RefSeq" id="WP_255229160.1">
    <property type="nucleotide sequence ID" value="NZ_JAJEKE010000026.1"/>
</dbReference>
<dbReference type="SUPFAM" id="SSF90123">
    <property type="entry name" value="ABC transporter transmembrane region"/>
    <property type="match status" value="1"/>
</dbReference>
<dbReference type="Pfam" id="PF00005">
    <property type="entry name" value="ABC_tran"/>
    <property type="match status" value="1"/>
</dbReference>
<dbReference type="InterPro" id="IPR036640">
    <property type="entry name" value="ABC1_TM_sf"/>
</dbReference>
<evidence type="ECO:0000256" key="7">
    <source>
        <dbReference type="SAM" id="MobiDB-lite"/>
    </source>
</evidence>
<evidence type="ECO:0000256" key="4">
    <source>
        <dbReference type="ARBA" id="ARBA00022840"/>
    </source>
</evidence>
<evidence type="ECO:0000256" key="6">
    <source>
        <dbReference type="ARBA" id="ARBA00023136"/>
    </source>
</evidence>
<comment type="subcellular location">
    <subcellularLocation>
        <location evidence="1">Cell membrane</location>
        <topology evidence="1">Multi-pass membrane protein</topology>
    </subcellularLocation>
</comment>
<dbReference type="EMBL" id="JAJEKE010000026">
    <property type="protein sequence ID" value="MCQ1531604.1"/>
    <property type="molecule type" value="Genomic_DNA"/>
</dbReference>
<evidence type="ECO:0000256" key="1">
    <source>
        <dbReference type="ARBA" id="ARBA00004651"/>
    </source>
</evidence>
<keyword evidence="2 8" id="KW-0812">Transmembrane</keyword>
<comment type="caution">
    <text evidence="11">The sequence shown here is derived from an EMBL/GenBank/DDBJ whole genome shotgun (WGS) entry which is preliminary data.</text>
</comment>